<protein>
    <submittedName>
        <fullName evidence="1">Uncharacterized protein</fullName>
    </submittedName>
</protein>
<proteinExistence type="predicted"/>
<dbReference type="AlphaFoldDB" id="A0AAD1YTM0"/>
<sequence length="132" mass="14619">MKSGQRKSDRLPIQEFCQILVTRDVTFLSLNFDGKKKSEDSSQASFTAKSSQDAAVGVLVHMLRTAPPLSSNSSCYIGQSSKPEVVREIGVASEFFKPRNTTDALEELKAYKEMKDLILSNGEARISVKEKD</sequence>
<organism evidence="1 2">
    <name type="scientific">Fraxinus pennsylvanica</name>
    <dbReference type="NCBI Taxonomy" id="56036"/>
    <lineage>
        <taxon>Eukaryota</taxon>
        <taxon>Viridiplantae</taxon>
        <taxon>Streptophyta</taxon>
        <taxon>Embryophyta</taxon>
        <taxon>Tracheophyta</taxon>
        <taxon>Spermatophyta</taxon>
        <taxon>Magnoliopsida</taxon>
        <taxon>eudicotyledons</taxon>
        <taxon>Gunneridae</taxon>
        <taxon>Pentapetalae</taxon>
        <taxon>asterids</taxon>
        <taxon>lamiids</taxon>
        <taxon>Lamiales</taxon>
        <taxon>Oleaceae</taxon>
        <taxon>Oleeae</taxon>
        <taxon>Fraxinus</taxon>
    </lineage>
</organism>
<dbReference type="GO" id="GO:0000423">
    <property type="term" value="P:mitophagy"/>
    <property type="evidence" value="ECO:0007669"/>
    <property type="project" value="TreeGrafter"/>
</dbReference>
<reference evidence="1" key="1">
    <citation type="submission" date="2023-05" db="EMBL/GenBank/DDBJ databases">
        <authorList>
            <person name="Huff M."/>
        </authorList>
    </citation>
    <scope>NUCLEOTIDE SEQUENCE</scope>
</reference>
<dbReference type="GO" id="GO:0005829">
    <property type="term" value="C:cytosol"/>
    <property type="evidence" value="ECO:0007669"/>
    <property type="project" value="TreeGrafter"/>
</dbReference>
<keyword evidence="2" id="KW-1185">Reference proteome</keyword>
<dbReference type="GO" id="GO:1990316">
    <property type="term" value="C:Atg1/ULK1 kinase complex"/>
    <property type="evidence" value="ECO:0007669"/>
    <property type="project" value="TreeGrafter"/>
</dbReference>
<name>A0AAD1YTM0_9LAMI</name>
<evidence type="ECO:0000313" key="1">
    <source>
        <dbReference type="EMBL" id="CAI9757058.1"/>
    </source>
</evidence>
<dbReference type="GO" id="GO:0034727">
    <property type="term" value="P:piecemeal microautophagy of the nucleus"/>
    <property type="evidence" value="ECO:0007669"/>
    <property type="project" value="TreeGrafter"/>
</dbReference>
<accession>A0AAD1YTM0</accession>
<dbReference type="GO" id="GO:0000407">
    <property type="term" value="C:phagophore assembly site"/>
    <property type="evidence" value="ECO:0007669"/>
    <property type="project" value="TreeGrafter"/>
</dbReference>
<evidence type="ECO:0000313" key="2">
    <source>
        <dbReference type="Proteomes" id="UP000834106"/>
    </source>
</evidence>
<dbReference type="EMBL" id="OU503037">
    <property type="protein sequence ID" value="CAI9757058.1"/>
    <property type="molecule type" value="Genomic_DNA"/>
</dbReference>
<gene>
    <name evidence="1" type="ORF">FPE_LOCUS4488</name>
</gene>
<dbReference type="GO" id="GO:0034497">
    <property type="term" value="P:protein localization to phagophore assembly site"/>
    <property type="evidence" value="ECO:0007669"/>
    <property type="project" value="TreeGrafter"/>
</dbReference>
<dbReference type="PANTHER" id="PTHR13430">
    <property type="match status" value="1"/>
</dbReference>
<dbReference type="InterPro" id="IPR040182">
    <property type="entry name" value="ATG13"/>
</dbReference>
<dbReference type="Proteomes" id="UP000834106">
    <property type="component" value="Chromosome 2"/>
</dbReference>
<dbReference type="PANTHER" id="PTHR13430:SF4">
    <property type="entry name" value="AUTOPHAGY-RELATED PROTEIN 13"/>
    <property type="match status" value="1"/>
</dbReference>